<comment type="similarity">
    <text evidence="1">Belongs to the peptidase C40 family.</text>
</comment>
<keyword evidence="11" id="KW-1185">Reference proteome</keyword>
<evidence type="ECO:0000256" key="2">
    <source>
        <dbReference type="ARBA" id="ARBA00022670"/>
    </source>
</evidence>
<dbReference type="Pfam" id="PF00877">
    <property type="entry name" value="NLPC_P60"/>
    <property type="match status" value="1"/>
</dbReference>
<accession>A0ABN4BXG8</accession>
<dbReference type="InterPro" id="IPR028090">
    <property type="entry name" value="JAB_dom_prok"/>
</dbReference>
<dbReference type="CDD" id="cd08073">
    <property type="entry name" value="MPN_NLPC_P60"/>
    <property type="match status" value="1"/>
</dbReference>
<dbReference type="PANTHER" id="PTHR34858">
    <property type="entry name" value="CYSO-CYSTEINE PEPTIDASE"/>
    <property type="match status" value="1"/>
</dbReference>
<evidence type="ECO:0000256" key="3">
    <source>
        <dbReference type="ARBA" id="ARBA00022723"/>
    </source>
</evidence>
<keyword evidence="2" id="KW-0645">Protease</keyword>
<evidence type="ECO:0000313" key="11">
    <source>
        <dbReference type="Proteomes" id="UP000019092"/>
    </source>
</evidence>
<proteinExistence type="inferred from homology"/>
<dbReference type="InterPro" id="IPR000555">
    <property type="entry name" value="JAMM/MPN+_dom"/>
</dbReference>
<organism evidence="10 11">
    <name type="scientific">Bibersteinia trehalosi USDA-ARS-USMARC-189</name>
    <dbReference type="NCBI Taxonomy" id="1263831"/>
    <lineage>
        <taxon>Bacteria</taxon>
        <taxon>Pseudomonadati</taxon>
        <taxon>Pseudomonadota</taxon>
        <taxon>Gammaproteobacteria</taxon>
        <taxon>Pasteurellales</taxon>
        <taxon>Pasteurellaceae</taxon>
        <taxon>Bibersteinia</taxon>
    </lineage>
</organism>
<gene>
    <name evidence="10" type="ORF">F543_2330</name>
</gene>
<reference evidence="10 11" key="1">
    <citation type="submission" date="2013-12" db="EMBL/GenBank/DDBJ databases">
        <title>Annotation of the Bibersteinia trehalosi USDA-ARS-USMARC-189 complete genome.</title>
        <authorList>
            <person name="Harhay G.P."/>
            <person name="McVey S."/>
            <person name="Clawson M.L."/>
            <person name="Bono J."/>
            <person name="Heaton M.P."/>
            <person name="Chitko-Mckown C.G."/>
            <person name="Harhay D.M."/>
            <person name="Smith T.P.L."/>
        </authorList>
    </citation>
    <scope>NUCLEOTIDE SEQUENCE [LARGE SCALE GENOMIC DNA]</scope>
    <source>
        <strain evidence="10 11">USDA-ARS-USMARC-189</strain>
    </source>
</reference>
<name>A0ABN4BXG8_BIBTR</name>
<dbReference type="InterPro" id="IPR037518">
    <property type="entry name" value="MPN"/>
</dbReference>
<dbReference type="Pfam" id="PF14464">
    <property type="entry name" value="Prok-JAB"/>
    <property type="match status" value="1"/>
</dbReference>
<dbReference type="SMART" id="SM00232">
    <property type="entry name" value="JAB_MPN"/>
    <property type="match status" value="1"/>
</dbReference>
<keyword evidence="5" id="KW-0788">Thiol protease</keyword>
<sequence>MKLSELNQKAILNHAQAVAPNECCGFLVSDDMDGLVFYYPCQNVATDPQNYFEISSDDWIEAEKLGEIIAIVHSHPNGKPILSLADRQMQDLLGLDFWLVCDNVLHFFPKIPPLVGREFIHNKTDCYTIFKDFYYLSGADLPDYSREDEWWEKGQNLYLVNMERYGFKRLENGENLQIGDVVLMQVGAKVPNHAGIYIGNQMVLHHSPKRLSKRDLYDGYWLKHTHSIWRMNEWQRSQLDFMVPLKHLDRVSSSM</sequence>
<evidence type="ECO:0000256" key="7">
    <source>
        <dbReference type="ARBA" id="ARBA00023049"/>
    </source>
</evidence>
<feature type="domain" description="NlpC/P60" evidence="9">
    <location>
        <begin position="93"/>
        <end position="232"/>
    </location>
</feature>
<keyword evidence="3" id="KW-0479">Metal-binding</keyword>
<keyword evidence="4" id="KW-0378">Hydrolase</keyword>
<dbReference type="InterPro" id="IPR038765">
    <property type="entry name" value="Papain-like_cys_pep_sf"/>
</dbReference>
<protein>
    <submittedName>
        <fullName evidence="10">Tail assembly protein</fullName>
    </submittedName>
</protein>
<dbReference type="EMBL" id="CP006955">
    <property type="protein sequence ID" value="AHG83097.1"/>
    <property type="molecule type" value="Genomic_DNA"/>
</dbReference>
<evidence type="ECO:0000256" key="5">
    <source>
        <dbReference type="ARBA" id="ARBA00022807"/>
    </source>
</evidence>
<dbReference type="RefSeq" id="WP_025289934.1">
    <property type="nucleotide sequence ID" value="NZ_CP006955.1"/>
</dbReference>
<dbReference type="PROSITE" id="PS50249">
    <property type="entry name" value="MPN"/>
    <property type="match status" value="1"/>
</dbReference>
<dbReference type="Gene3D" id="3.90.1720.10">
    <property type="entry name" value="endopeptidase domain like (from Nostoc punctiforme)"/>
    <property type="match status" value="1"/>
</dbReference>
<feature type="domain" description="MPN" evidence="8">
    <location>
        <begin position="1"/>
        <end position="136"/>
    </location>
</feature>
<evidence type="ECO:0000256" key="6">
    <source>
        <dbReference type="ARBA" id="ARBA00022833"/>
    </source>
</evidence>
<evidence type="ECO:0000259" key="8">
    <source>
        <dbReference type="PROSITE" id="PS50249"/>
    </source>
</evidence>
<dbReference type="PROSITE" id="PS51935">
    <property type="entry name" value="NLPC_P60"/>
    <property type="match status" value="1"/>
</dbReference>
<keyword evidence="7" id="KW-0482">Metalloprotease</keyword>
<dbReference type="Proteomes" id="UP000019092">
    <property type="component" value="Chromosome"/>
</dbReference>
<dbReference type="InterPro" id="IPR051929">
    <property type="entry name" value="VirAsm_ModProt"/>
</dbReference>
<dbReference type="PANTHER" id="PTHR34858:SF1">
    <property type="entry name" value="CYSO-CYSTEINE PEPTIDASE"/>
    <property type="match status" value="1"/>
</dbReference>
<dbReference type="Gene3D" id="3.40.140.10">
    <property type="entry name" value="Cytidine Deaminase, domain 2"/>
    <property type="match status" value="1"/>
</dbReference>
<dbReference type="SUPFAM" id="SSF54001">
    <property type="entry name" value="Cysteine proteinases"/>
    <property type="match status" value="1"/>
</dbReference>
<dbReference type="SUPFAM" id="SSF102712">
    <property type="entry name" value="JAB1/MPN domain"/>
    <property type="match status" value="1"/>
</dbReference>
<evidence type="ECO:0000256" key="4">
    <source>
        <dbReference type="ARBA" id="ARBA00022801"/>
    </source>
</evidence>
<dbReference type="InterPro" id="IPR000064">
    <property type="entry name" value="NLP_P60_dom"/>
</dbReference>
<evidence type="ECO:0000259" key="9">
    <source>
        <dbReference type="PROSITE" id="PS51935"/>
    </source>
</evidence>
<evidence type="ECO:0000256" key="1">
    <source>
        <dbReference type="ARBA" id="ARBA00007074"/>
    </source>
</evidence>
<evidence type="ECO:0000313" key="10">
    <source>
        <dbReference type="EMBL" id="AHG83097.1"/>
    </source>
</evidence>
<keyword evidence="6" id="KW-0862">Zinc</keyword>